<accession>A0A327L749</accession>
<comment type="similarity">
    <text evidence="8">Belongs to the binding-protein-dependent transport system permease family. LivHM subfamily.</text>
</comment>
<evidence type="ECO:0000313" key="11">
    <source>
        <dbReference type="Proteomes" id="UP000249130"/>
    </source>
</evidence>
<dbReference type="InterPro" id="IPR001851">
    <property type="entry name" value="ABC_transp_permease"/>
</dbReference>
<keyword evidence="7 9" id="KW-0472">Membrane</keyword>
<evidence type="ECO:0000256" key="3">
    <source>
        <dbReference type="ARBA" id="ARBA00022475"/>
    </source>
</evidence>
<reference evidence="10 11" key="1">
    <citation type="submission" date="2017-07" db="EMBL/GenBank/DDBJ databases">
        <title>Draft Genome Sequences of Select Purple Nonsulfur Bacteria.</title>
        <authorList>
            <person name="Lasarre B."/>
            <person name="Mckinlay J.B."/>
        </authorList>
    </citation>
    <scope>NUCLEOTIDE SEQUENCE [LARGE SCALE GENOMIC DNA]</scope>
    <source>
        <strain evidence="10 11">DSM 5909</strain>
    </source>
</reference>
<dbReference type="PANTHER" id="PTHR11795:SF442">
    <property type="entry name" value="ABC TRANSPORTER ATP-BINDING PROTEIN"/>
    <property type="match status" value="1"/>
</dbReference>
<dbReference type="PANTHER" id="PTHR11795">
    <property type="entry name" value="BRANCHED-CHAIN AMINO ACID TRANSPORT SYSTEM PERMEASE PROTEIN LIVH"/>
    <property type="match status" value="1"/>
</dbReference>
<keyword evidence="6 9" id="KW-1133">Transmembrane helix</keyword>
<evidence type="ECO:0000256" key="6">
    <source>
        <dbReference type="ARBA" id="ARBA00022989"/>
    </source>
</evidence>
<evidence type="ECO:0000313" key="10">
    <source>
        <dbReference type="EMBL" id="RAI45342.1"/>
    </source>
</evidence>
<evidence type="ECO:0000256" key="7">
    <source>
        <dbReference type="ARBA" id="ARBA00023136"/>
    </source>
</evidence>
<keyword evidence="3" id="KW-1003">Cell membrane</keyword>
<protein>
    <submittedName>
        <fullName evidence="10">Branched-chain amino acid ABC transporter permease</fullName>
    </submittedName>
</protein>
<feature type="transmembrane region" description="Helical" evidence="9">
    <location>
        <begin position="142"/>
        <end position="162"/>
    </location>
</feature>
<evidence type="ECO:0000256" key="5">
    <source>
        <dbReference type="ARBA" id="ARBA00022970"/>
    </source>
</evidence>
<dbReference type="OrthoDB" id="9807115at2"/>
<name>A0A327L749_9BRAD</name>
<evidence type="ECO:0000256" key="2">
    <source>
        <dbReference type="ARBA" id="ARBA00022448"/>
    </source>
</evidence>
<keyword evidence="5" id="KW-0029">Amino-acid transport</keyword>
<feature type="transmembrane region" description="Helical" evidence="9">
    <location>
        <begin position="43"/>
        <end position="60"/>
    </location>
</feature>
<dbReference type="InterPro" id="IPR052157">
    <property type="entry name" value="BCAA_transport_permease"/>
</dbReference>
<dbReference type="GO" id="GO:0005886">
    <property type="term" value="C:plasma membrane"/>
    <property type="evidence" value="ECO:0007669"/>
    <property type="project" value="UniProtKB-SubCell"/>
</dbReference>
<feature type="transmembrane region" description="Helical" evidence="9">
    <location>
        <begin position="12"/>
        <end position="31"/>
    </location>
</feature>
<keyword evidence="11" id="KW-1185">Reference proteome</keyword>
<feature type="transmembrane region" description="Helical" evidence="9">
    <location>
        <begin position="226"/>
        <end position="253"/>
    </location>
</feature>
<dbReference type="GO" id="GO:0022857">
    <property type="term" value="F:transmembrane transporter activity"/>
    <property type="evidence" value="ECO:0007669"/>
    <property type="project" value="InterPro"/>
</dbReference>
<feature type="transmembrane region" description="Helical" evidence="9">
    <location>
        <begin position="274"/>
        <end position="296"/>
    </location>
</feature>
<dbReference type="CDD" id="cd06582">
    <property type="entry name" value="TM_PBP1_LivH_like"/>
    <property type="match status" value="1"/>
</dbReference>
<proteinExistence type="inferred from homology"/>
<feature type="transmembrane region" description="Helical" evidence="9">
    <location>
        <begin position="191"/>
        <end position="214"/>
    </location>
</feature>
<dbReference type="EMBL" id="NPEX01000018">
    <property type="protein sequence ID" value="RAI45342.1"/>
    <property type="molecule type" value="Genomic_DNA"/>
</dbReference>
<feature type="transmembrane region" description="Helical" evidence="9">
    <location>
        <begin position="66"/>
        <end position="85"/>
    </location>
</feature>
<dbReference type="RefSeq" id="WP_111417843.1">
    <property type="nucleotide sequence ID" value="NZ_NPEX01000018.1"/>
</dbReference>
<feature type="transmembrane region" description="Helical" evidence="9">
    <location>
        <begin position="97"/>
        <end position="122"/>
    </location>
</feature>
<sequence>MTAVLFVSQLLNGLQLGVILFLVAAGLTLVFGVMDFINLAHGVQYMLGAYLVAVLVAWSGNFAVGLLLGLLGALVLGFVLEVLVFRHLTRRDHLEQVLGTFGVILIVTELVRIVFGSAPLAFPTPAALAGSVTLMPGLNYPVWRLVILGVGVGVAALLWYLVNRTRLGMLVRAGSTHPETVSALGVDIDRLFLVVFAFGAMLAGLAGAMAGPLVSVEPTMGDRILIVAFVVVVIGGIGSIKGAFVSALLVGLVDTLGRAFAADLLKALIGKSAAAAAGPALSSMLVYLLMAVVLSVRPSGLFGGRTA</sequence>
<organism evidence="10 11">
    <name type="scientific">Rhodoplanes roseus</name>
    <dbReference type="NCBI Taxonomy" id="29409"/>
    <lineage>
        <taxon>Bacteria</taxon>
        <taxon>Pseudomonadati</taxon>
        <taxon>Pseudomonadota</taxon>
        <taxon>Alphaproteobacteria</taxon>
        <taxon>Hyphomicrobiales</taxon>
        <taxon>Nitrobacteraceae</taxon>
        <taxon>Rhodoplanes</taxon>
    </lineage>
</organism>
<evidence type="ECO:0000256" key="8">
    <source>
        <dbReference type="ARBA" id="ARBA00037998"/>
    </source>
</evidence>
<dbReference type="AlphaFoldDB" id="A0A327L749"/>
<evidence type="ECO:0000256" key="9">
    <source>
        <dbReference type="SAM" id="Phobius"/>
    </source>
</evidence>
<keyword evidence="4 9" id="KW-0812">Transmembrane</keyword>
<gene>
    <name evidence="10" type="ORF">CH341_04515</name>
</gene>
<comment type="caution">
    <text evidence="10">The sequence shown here is derived from an EMBL/GenBank/DDBJ whole genome shotgun (WGS) entry which is preliminary data.</text>
</comment>
<evidence type="ECO:0000256" key="4">
    <source>
        <dbReference type="ARBA" id="ARBA00022692"/>
    </source>
</evidence>
<dbReference type="Pfam" id="PF02653">
    <property type="entry name" value="BPD_transp_2"/>
    <property type="match status" value="1"/>
</dbReference>
<keyword evidence="2" id="KW-0813">Transport</keyword>
<evidence type="ECO:0000256" key="1">
    <source>
        <dbReference type="ARBA" id="ARBA00004651"/>
    </source>
</evidence>
<dbReference type="Proteomes" id="UP000249130">
    <property type="component" value="Unassembled WGS sequence"/>
</dbReference>
<dbReference type="GO" id="GO:0006865">
    <property type="term" value="P:amino acid transport"/>
    <property type="evidence" value="ECO:0007669"/>
    <property type="project" value="UniProtKB-KW"/>
</dbReference>
<comment type="subcellular location">
    <subcellularLocation>
        <location evidence="1">Cell membrane</location>
        <topology evidence="1">Multi-pass membrane protein</topology>
    </subcellularLocation>
</comment>